<organism evidence="3 4">
    <name type="scientific">Mariprofundus erugo</name>
    <dbReference type="NCBI Taxonomy" id="2528639"/>
    <lineage>
        <taxon>Bacteria</taxon>
        <taxon>Pseudomonadati</taxon>
        <taxon>Pseudomonadota</taxon>
        <taxon>Candidatius Mariprofundia</taxon>
        <taxon>Mariprofundales</taxon>
        <taxon>Mariprofundaceae</taxon>
        <taxon>Mariprofundus</taxon>
    </lineage>
</organism>
<comment type="caution">
    <text evidence="3">The sequence shown here is derived from an EMBL/GenBank/DDBJ whole genome shotgun (WGS) entry which is preliminary data.</text>
</comment>
<evidence type="ECO:0000256" key="2">
    <source>
        <dbReference type="SAM" id="MobiDB-lite"/>
    </source>
</evidence>
<feature type="coiled-coil region" evidence="1">
    <location>
        <begin position="52"/>
        <end position="79"/>
    </location>
</feature>
<dbReference type="Proteomes" id="UP000306585">
    <property type="component" value="Unassembled WGS sequence"/>
</dbReference>
<name>A0A5R9GGJ3_9PROT</name>
<evidence type="ECO:0000313" key="4">
    <source>
        <dbReference type="Proteomes" id="UP000306585"/>
    </source>
</evidence>
<feature type="region of interest" description="Disordered" evidence="2">
    <location>
        <begin position="131"/>
        <end position="192"/>
    </location>
</feature>
<accession>A0A5R9GGJ3</accession>
<dbReference type="RefSeq" id="WP_138240214.1">
    <property type="nucleotide sequence ID" value="NZ_VBRY01000015.1"/>
</dbReference>
<sequence length="192" mass="19449">MSEDANNTTEKSSGSSCAGSSCCSPHTTLLVAVMALLLAGYATFAATSKSGNSAVEARLSQLENQAMETSGRIDTLNKEVASNRDSLVQTKLKKALQDIQEAGDLAGSSTKEAIADAAKILLSLTSPAEPAVTPATSEAKPVTHEPPVNEPDATAAPAAPELPANSATPDENTPNAAPAAEPAAEPATHQSL</sequence>
<evidence type="ECO:0000256" key="1">
    <source>
        <dbReference type="SAM" id="Coils"/>
    </source>
</evidence>
<keyword evidence="4" id="KW-1185">Reference proteome</keyword>
<feature type="compositionally biased region" description="Low complexity" evidence="2">
    <location>
        <begin position="151"/>
        <end position="192"/>
    </location>
</feature>
<keyword evidence="1" id="KW-0175">Coiled coil</keyword>
<evidence type="ECO:0000313" key="3">
    <source>
        <dbReference type="EMBL" id="TLS65560.1"/>
    </source>
</evidence>
<dbReference type="AlphaFoldDB" id="A0A5R9GGJ3"/>
<proteinExistence type="predicted"/>
<gene>
    <name evidence="3" type="ORF">FEF65_12800</name>
</gene>
<protein>
    <submittedName>
        <fullName evidence="3">Uncharacterized protein</fullName>
    </submittedName>
</protein>
<reference evidence="3 4" key="1">
    <citation type="journal article" date="2019" name="Appl. Environ. Microbiol.">
        <title>Environmental Evidence and Genomic Insight of Iron-oxidizing Bacteria Preference Towards More Corrosion Resistant Stainless Steel at Higher Salinities.</title>
        <authorList>
            <person name="Garrison C.E."/>
            <person name="Price K.A."/>
            <person name="Field E.K."/>
        </authorList>
    </citation>
    <scope>NUCLEOTIDE SEQUENCE [LARGE SCALE GENOMIC DNA]</scope>
    <source>
        <strain evidence="3 4">P3</strain>
    </source>
</reference>
<dbReference type="EMBL" id="VBRY01000015">
    <property type="protein sequence ID" value="TLS65560.1"/>
    <property type="molecule type" value="Genomic_DNA"/>
</dbReference>